<organism evidence="3 4">
    <name type="scientific">Lojkania enalia</name>
    <dbReference type="NCBI Taxonomy" id="147567"/>
    <lineage>
        <taxon>Eukaryota</taxon>
        <taxon>Fungi</taxon>
        <taxon>Dikarya</taxon>
        <taxon>Ascomycota</taxon>
        <taxon>Pezizomycotina</taxon>
        <taxon>Dothideomycetes</taxon>
        <taxon>Pleosporomycetidae</taxon>
        <taxon>Pleosporales</taxon>
        <taxon>Pleosporales incertae sedis</taxon>
        <taxon>Lojkania</taxon>
    </lineage>
</organism>
<dbReference type="Proteomes" id="UP000800093">
    <property type="component" value="Unassembled WGS sequence"/>
</dbReference>
<evidence type="ECO:0000256" key="1">
    <source>
        <dbReference type="SAM" id="MobiDB-lite"/>
    </source>
</evidence>
<sequence>MIIKLDYFAIILSALSLSSGLPLDNVQHQRADVAHRAKSYQIVNVDGGSTAPSEPTTVVAKITATETIKVTDVPLAATDTTTTTVVEHTPIPPLAPTLSSLNSRVTSTLSSTNSASSPCLSSTPGSTLLPSWSPSQQPPNIGGTSILTVVITAPVASSTEYYDNGMWHTNYPVKTRW</sequence>
<evidence type="ECO:0000313" key="3">
    <source>
        <dbReference type="EMBL" id="KAF2263795.1"/>
    </source>
</evidence>
<keyword evidence="2" id="KW-0732">Signal</keyword>
<gene>
    <name evidence="3" type="ORF">CC78DRAFT_533789</name>
</gene>
<feature type="chain" id="PRO_5040373507" evidence="2">
    <location>
        <begin position="21"/>
        <end position="177"/>
    </location>
</feature>
<dbReference type="OrthoDB" id="3798369at2759"/>
<feature type="region of interest" description="Disordered" evidence="1">
    <location>
        <begin position="109"/>
        <end position="140"/>
    </location>
</feature>
<evidence type="ECO:0000256" key="2">
    <source>
        <dbReference type="SAM" id="SignalP"/>
    </source>
</evidence>
<dbReference type="EMBL" id="ML986622">
    <property type="protein sequence ID" value="KAF2263795.1"/>
    <property type="molecule type" value="Genomic_DNA"/>
</dbReference>
<comment type="caution">
    <text evidence="3">The sequence shown here is derived from an EMBL/GenBank/DDBJ whole genome shotgun (WGS) entry which is preliminary data.</text>
</comment>
<proteinExistence type="predicted"/>
<keyword evidence="4" id="KW-1185">Reference proteome</keyword>
<dbReference type="AlphaFoldDB" id="A0A9P4K8N5"/>
<reference evidence="4" key="1">
    <citation type="journal article" date="2020" name="Stud. Mycol.">
        <title>101 Dothideomycetes genomes: A test case for predicting lifestyles and emergence of pathogens.</title>
        <authorList>
            <person name="Haridas S."/>
            <person name="Albert R."/>
            <person name="Binder M."/>
            <person name="Bloem J."/>
            <person name="LaButti K."/>
            <person name="Salamov A."/>
            <person name="Andreopoulos B."/>
            <person name="Baker S."/>
            <person name="Barry K."/>
            <person name="Bills G."/>
            <person name="Bluhm B."/>
            <person name="Cannon C."/>
            <person name="Castanera R."/>
            <person name="Culley D."/>
            <person name="Daum C."/>
            <person name="Ezra D."/>
            <person name="Gonzalez J."/>
            <person name="Henrissat B."/>
            <person name="Kuo A."/>
            <person name="Liang C."/>
            <person name="Lipzen A."/>
            <person name="Lutzoni F."/>
            <person name="Magnuson J."/>
            <person name="Mondo S."/>
            <person name="Nolan M."/>
            <person name="Ohm R."/>
            <person name="Pangilinan J."/>
            <person name="Park H.-J."/>
            <person name="Ramirez L."/>
            <person name="Alfaro M."/>
            <person name="Sun H."/>
            <person name="Tritt A."/>
            <person name="Yoshinaga Y."/>
            <person name="Zwiers L.-H."/>
            <person name="Turgeon B."/>
            <person name="Goodwin S."/>
            <person name="Spatafora J."/>
            <person name="Crous P."/>
            <person name="Grigoriev I."/>
        </authorList>
    </citation>
    <scope>NUCLEOTIDE SEQUENCE [LARGE SCALE GENOMIC DNA]</scope>
    <source>
        <strain evidence="4">CBS 304.66</strain>
    </source>
</reference>
<feature type="signal peptide" evidence="2">
    <location>
        <begin position="1"/>
        <end position="20"/>
    </location>
</feature>
<evidence type="ECO:0000313" key="4">
    <source>
        <dbReference type="Proteomes" id="UP000800093"/>
    </source>
</evidence>
<name>A0A9P4K8N5_9PLEO</name>
<accession>A0A9P4K8N5</accession>
<feature type="compositionally biased region" description="Low complexity" evidence="1">
    <location>
        <begin position="109"/>
        <end position="139"/>
    </location>
</feature>
<protein>
    <submittedName>
        <fullName evidence="3">Uncharacterized protein</fullName>
    </submittedName>
</protein>